<accession>A0A2K9LGE0</accession>
<dbReference type="InterPro" id="IPR032466">
    <property type="entry name" value="Metal_Hydrolase"/>
</dbReference>
<dbReference type="KEGG" id="kak:Kalk_02160"/>
<proteinExistence type="inferred from homology"/>
<keyword evidence="6" id="KW-1185">Reference proteome</keyword>
<dbReference type="InterPro" id="IPR018228">
    <property type="entry name" value="DNase_TatD-rel_CS"/>
</dbReference>
<feature type="binding site" evidence="4">
    <location>
        <position position="148"/>
    </location>
    <ligand>
        <name>a divalent metal cation</name>
        <dbReference type="ChEBI" id="CHEBI:60240"/>
        <label>2</label>
    </ligand>
</feature>
<evidence type="ECO:0000313" key="5">
    <source>
        <dbReference type="EMBL" id="AUM11303.1"/>
    </source>
</evidence>
<evidence type="ECO:0000256" key="4">
    <source>
        <dbReference type="PIRSR" id="PIRSR005902-1"/>
    </source>
</evidence>
<protein>
    <recommendedName>
        <fullName evidence="7">DNAase</fullName>
    </recommendedName>
</protein>
<dbReference type="SUPFAM" id="SSF51556">
    <property type="entry name" value="Metallo-dependent hydrolases"/>
    <property type="match status" value="1"/>
</dbReference>
<evidence type="ECO:0000313" key="6">
    <source>
        <dbReference type="Proteomes" id="UP000235116"/>
    </source>
</evidence>
<dbReference type="Pfam" id="PF01026">
    <property type="entry name" value="TatD_DNase"/>
    <property type="match status" value="1"/>
</dbReference>
<dbReference type="PIRSF" id="PIRSF005902">
    <property type="entry name" value="DNase_TatD"/>
    <property type="match status" value="1"/>
</dbReference>
<feature type="binding site" evidence="4">
    <location>
        <position position="172"/>
    </location>
    <ligand>
        <name>a divalent metal cation</name>
        <dbReference type="ChEBI" id="CHEBI:60240"/>
        <label>2</label>
    </ligand>
</feature>
<comment type="similarity">
    <text evidence="1">Belongs to the metallo-dependent hydrolases superfamily. TatD-type hydrolase family.</text>
</comment>
<feature type="binding site" evidence="4">
    <location>
        <position position="112"/>
    </location>
    <ligand>
        <name>a divalent metal cation</name>
        <dbReference type="ChEBI" id="CHEBI:60240"/>
        <label>1</label>
    </ligand>
</feature>
<dbReference type="InterPro" id="IPR001130">
    <property type="entry name" value="TatD-like"/>
</dbReference>
<feature type="binding site" evidence="4">
    <location>
        <position position="22"/>
    </location>
    <ligand>
        <name>a divalent metal cation</name>
        <dbReference type="ChEBI" id="CHEBI:60240"/>
        <label>1</label>
    </ligand>
</feature>
<dbReference type="GO" id="GO:0016788">
    <property type="term" value="F:hydrolase activity, acting on ester bonds"/>
    <property type="evidence" value="ECO:0007669"/>
    <property type="project" value="InterPro"/>
</dbReference>
<evidence type="ECO:0008006" key="7">
    <source>
        <dbReference type="Google" id="ProtNLM"/>
    </source>
</evidence>
<dbReference type="PANTHER" id="PTHR46124:SF3">
    <property type="entry name" value="HYDROLASE"/>
    <property type="match status" value="1"/>
</dbReference>
<dbReference type="GO" id="GO:0046872">
    <property type="term" value="F:metal ion binding"/>
    <property type="evidence" value="ECO:0007669"/>
    <property type="project" value="UniProtKB-KW"/>
</dbReference>
<dbReference type="PANTHER" id="PTHR46124">
    <property type="entry name" value="D-AMINOACYL-TRNA DEACYLASE"/>
    <property type="match status" value="1"/>
</dbReference>
<dbReference type="CDD" id="cd01310">
    <property type="entry name" value="TatD_DNAse"/>
    <property type="match status" value="1"/>
</dbReference>
<sequence>MVVSGFTNKERPMPTLIDSHCHIDFPQFDESRQDILADCRQKGMSAIVVPGVSCDQWRGMAELVASINADATDAPRLLPAYGLHPYFMTKHDAKHLDQLDAQLDNGAIAVGEIGLDAFETDKDLPQQMALFRRQLSIAANHHLPIIVHARKTQDLVLKLVRESGFAAGGIMHAFSGSLQQAQRLHEMGFLIGFGGAATYDRARRLRSLLKQLPQDAIVFETDAPDIPPSFSRTRANSPLNLFRIVEILADVREEPVAELWQFSSKNLIKLFNLST</sequence>
<evidence type="ECO:0000256" key="3">
    <source>
        <dbReference type="ARBA" id="ARBA00022801"/>
    </source>
</evidence>
<name>A0A2K9LGE0_9GAMM</name>
<reference evidence="6" key="1">
    <citation type="submission" date="2017-08" db="EMBL/GenBank/DDBJ databases">
        <title>Direct submision.</title>
        <authorList>
            <person name="Kim S.-J."/>
            <person name="Rhee S.-K."/>
        </authorList>
    </citation>
    <scope>NUCLEOTIDE SEQUENCE [LARGE SCALE GENOMIC DNA]</scope>
    <source>
        <strain evidence="6">GI5</strain>
    </source>
</reference>
<dbReference type="FunFam" id="3.20.20.140:FF:000005">
    <property type="entry name" value="TatD family hydrolase"/>
    <property type="match status" value="1"/>
</dbReference>
<feature type="binding site" evidence="4">
    <location>
        <position position="20"/>
    </location>
    <ligand>
        <name>a divalent metal cation</name>
        <dbReference type="ChEBI" id="CHEBI:60240"/>
        <label>1</label>
    </ligand>
</feature>
<gene>
    <name evidence="5" type="ORF">Kalk_02160</name>
</gene>
<dbReference type="AlphaFoldDB" id="A0A2K9LGE0"/>
<dbReference type="EMBL" id="CP022684">
    <property type="protein sequence ID" value="AUM11303.1"/>
    <property type="molecule type" value="Genomic_DNA"/>
</dbReference>
<evidence type="ECO:0000256" key="2">
    <source>
        <dbReference type="ARBA" id="ARBA00022723"/>
    </source>
</evidence>
<feature type="binding site" evidence="4">
    <location>
        <position position="222"/>
    </location>
    <ligand>
        <name>a divalent metal cation</name>
        <dbReference type="ChEBI" id="CHEBI:60240"/>
        <label>1</label>
    </ligand>
</feature>
<dbReference type="Gene3D" id="3.20.20.140">
    <property type="entry name" value="Metal-dependent hydrolases"/>
    <property type="match status" value="1"/>
</dbReference>
<dbReference type="GO" id="GO:0005829">
    <property type="term" value="C:cytosol"/>
    <property type="evidence" value="ECO:0007669"/>
    <property type="project" value="TreeGrafter"/>
</dbReference>
<organism evidence="5 6">
    <name type="scientific">Ketobacter alkanivorans</name>
    <dbReference type="NCBI Taxonomy" id="1917421"/>
    <lineage>
        <taxon>Bacteria</taxon>
        <taxon>Pseudomonadati</taxon>
        <taxon>Pseudomonadota</taxon>
        <taxon>Gammaproteobacteria</taxon>
        <taxon>Pseudomonadales</taxon>
        <taxon>Ketobacteraceae</taxon>
        <taxon>Ketobacter</taxon>
    </lineage>
</organism>
<keyword evidence="2 4" id="KW-0479">Metal-binding</keyword>
<keyword evidence="3" id="KW-0378">Hydrolase</keyword>
<evidence type="ECO:0000256" key="1">
    <source>
        <dbReference type="ARBA" id="ARBA00009275"/>
    </source>
</evidence>
<dbReference type="PROSITE" id="PS01090">
    <property type="entry name" value="TATD_2"/>
    <property type="match status" value="1"/>
</dbReference>
<dbReference type="PROSITE" id="PS01137">
    <property type="entry name" value="TATD_1"/>
    <property type="match status" value="1"/>
</dbReference>
<dbReference type="Proteomes" id="UP000235116">
    <property type="component" value="Chromosome"/>
</dbReference>